<dbReference type="GO" id="GO:0005886">
    <property type="term" value="C:plasma membrane"/>
    <property type="evidence" value="ECO:0007669"/>
    <property type="project" value="UniProtKB-SubCell"/>
</dbReference>
<name>A0A1F6D7B3_9BACT</name>
<dbReference type="PRINTS" id="PR00123">
    <property type="entry name" value="ATPASEA"/>
</dbReference>
<dbReference type="CDD" id="cd00310">
    <property type="entry name" value="ATP-synt_Fo_a_6"/>
    <property type="match status" value="1"/>
</dbReference>
<keyword evidence="8 11" id="KW-0406">Ion transport</keyword>
<keyword evidence="7 11" id="KW-1133">Transmembrane helix</keyword>
<dbReference type="Pfam" id="PF00119">
    <property type="entry name" value="ATP-synt_A"/>
    <property type="match status" value="1"/>
</dbReference>
<evidence type="ECO:0000313" key="14">
    <source>
        <dbReference type="Proteomes" id="UP000177958"/>
    </source>
</evidence>
<dbReference type="InterPro" id="IPR000568">
    <property type="entry name" value="ATP_synth_F0_asu"/>
</dbReference>
<accession>A0A1F6D7B3</accession>
<dbReference type="PROSITE" id="PS00449">
    <property type="entry name" value="ATPASE_A"/>
    <property type="match status" value="1"/>
</dbReference>
<keyword evidence="5 11" id="KW-0812">Transmembrane</keyword>
<evidence type="ECO:0000256" key="9">
    <source>
        <dbReference type="ARBA" id="ARBA00023136"/>
    </source>
</evidence>
<gene>
    <name evidence="11" type="primary">atpB</name>
    <name evidence="13" type="ORF">A2853_02185</name>
</gene>
<keyword evidence="6 11" id="KW-0375">Hydrogen ion transport</keyword>
<keyword evidence="10 11" id="KW-0066">ATP synthesis</keyword>
<evidence type="ECO:0000256" key="4">
    <source>
        <dbReference type="ARBA" id="ARBA00022547"/>
    </source>
</evidence>
<keyword evidence="11" id="KW-1003">Cell membrane</keyword>
<evidence type="ECO:0000256" key="2">
    <source>
        <dbReference type="ARBA" id="ARBA00006810"/>
    </source>
</evidence>
<dbReference type="PANTHER" id="PTHR42823">
    <property type="entry name" value="ATP SYNTHASE SUBUNIT A, CHLOROPLASTIC"/>
    <property type="match status" value="1"/>
</dbReference>
<organism evidence="13 14">
    <name type="scientific">Candidatus Kaiserbacteria bacterium RIFCSPHIGHO2_01_FULL_55_17</name>
    <dbReference type="NCBI Taxonomy" id="1798484"/>
    <lineage>
        <taxon>Bacteria</taxon>
        <taxon>Candidatus Kaiseribacteriota</taxon>
    </lineage>
</organism>
<evidence type="ECO:0000256" key="8">
    <source>
        <dbReference type="ARBA" id="ARBA00023065"/>
    </source>
</evidence>
<dbReference type="GO" id="GO:0042777">
    <property type="term" value="P:proton motive force-driven plasma membrane ATP synthesis"/>
    <property type="evidence" value="ECO:0007669"/>
    <property type="project" value="TreeGrafter"/>
</dbReference>
<dbReference type="PANTHER" id="PTHR42823:SF3">
    <property type="entry name" value="ATP SYNTHASE SUBUNIT A, CHLOROPLASTIC"/>
    <property type="match status" value="1"/>
</dbReference>
<dbReference type="AlphaFoldDB" id="A0A1F6D7B3"/>
<sequence>MEEGIHVAIAAEKLGEFLGIPITNTLVTSWLVIGLLVALAFFVRGRLAMVPNRLQTLLEEAFTFVYDYVAETLESREMARKFFPLLMTIFLFIFVGNMIHFIPGIGSLEYNHLPFLRAPNTDLTVPLVLALVSFFVIEFTGIMAIGVWKYGSKFVVNPLTNPIGFAVGLIELIGELVRVVSLSFRLFGNILAGEVIIAVAIFFAPYFAPVPLMMFEIFIGFLQAAIFALLTLFFIKLAIEEPHAEAH</sequence>
<dbReference type="Gene3D" id="1.20.120.220">
    <property type="entry name" value="ATP synthase, F0 complex, subunit A"/>
    <property type="match status" value="1"/>
</dbReference>
<evidence type="ECO:0000256" key="10">
    <source>
        <dbReference type="ARBA" id="ARBA00023310"/>
    </source>
</evidence>
<evidence type="ECO:0000256" key="11">
    <source>
        <dbReference type="HAMAP-Rule" id="MF_01393"/>
    </source>
</evidence>
<dbReference type="InterPro" id="IPR035908">
    <property type="entry name" value="F0_ATP_A_sf"/>
</dbReference>
<evidence type="ECO:0000313" key="13">
    <source>
        <dbReference type="EMBL" id="OGG57306.1"/>
    </source>
</evidence>
<feature type="transmembrane region" description="Helical" evidence="11">
    <location>
        <begin position="213"/>
        <end position="235"/>
    </location>
</feature>
<evidence type="ECO:0000256" key="12">
    <source>
        <dbReference type="RuleBase" id="RU000483"/>
    </source>
</evidence>
<dbReference type="SUPFAM" id="SSF81336">
    <property type="entry name" value="F1F0 ATP synthase subunit A"/>
    <property type="match status" value="1"/>
</dbReference>
<dbReference type="Proteomes" id="UP000177958">
    <property type="component" value="Unassembled WGS sequence"/>
</dbReference>
<evidence type="ECO:0000256" key="3">
    <source>
        <dbReference type="ARBA" id="ARBA00022448"/>
    </source>
</evidence>
<dbReference type="NCBIfam" id="TIGR01131">
    <property type="entry name" value="ATP_synt_6_or_A"/>
    <property type="match status" value="1"/>
</dbReference>
<dbReference type="InterPro" id="IPR045082">
    <property type="entry name" value="ATP_syn_F0_a_bact/chloroplast"/>
</dbReference>
<dbReference type="GO" id="GO:0046933">
    <property type="term" value="F:proton-transporting ATP synthase activity, rotational mechanism"/>
    <property type="evidence" value="ECO:0007669"/>
    <property type="project" value="UniProtKB-UniRule"/>
</dbReference>
<reference evidence="13 14" key="1">
    <citation type="journal article" date="2016" name="Nat. Commun.">
        <title>Thousands of microbial genomes shed light on interconnected biogeochemical processes in an aquifer system.</title>
        <authorList>
            <person name="Anantharaman K."/>
            <person name="Brown C.T."/>
            <person name="Hug L.A."/>
            <person name="Sharon I."/>
            <person name="Castelle C.J."/>
            <person name="Probst A.J."/>
            <person name="Thomas B.C."/>
            <person name="Singh A."/>
            <person name="Wilkins M.J."/>
            <person name="Karaoz U."/>
            <person name="Brodie E.L."/>
            <person name="Williams K.H."/>
            <person name="Hubbard S.S."/>
            <person name="Banfield J.F."/>
        </authorList>
    </citation>
    <scope>NUCLEOTIDE SEQUENCE [LARGE SCALE GENOMIC DNA]</scope>
</reference>
<comment type="subcellular location">
    <subcellularLocation>
        <location evidence="11 12">Cell membrane</location>
        <topology evidence="11 12">Multi-pass membrane protein</topology>
    </subcellularLocation>
    <subcellularLocation>
        <location evidence="1">Membrane</location>
        <topology evidence="1">Multi-pass membrane protein</topology>
    </subcellularLocation>
</comment>
<keyword evidence="4 11" id="KW-0138">CF(0)</keyword>
<comment type="function">
    <text evidence="11 12">Key component of the proton channel; it plays a direct role in the translocation of protons across the membrane.</text>
</comment>
<comment type="caution">
    <text evidence="13">The sequence shown here is derived from an EMBL/GenBank/DDBJ whole genome shotgun (WGS) entry which is preliminary data.</text>
</comment>
<feature type="transmembrane region" description="Helical" evidence="11">
    <location>
        <begin position="186"/>
        <end position="207"/>
    </location>
</feature>
<keyword evidence="3 11" id="KW-0813">Transport</keyword>
<feature type="transmembrane region" description="Helical" evidence="11">
    <location>
        <begin position="22"/>
        <end position="43"/>
    </location>
</feature>
<proteinExistence type="inferred from homology"/>
<evidence type="ECO:0000256" key="1">
    <source>
        <dbReference type="ARBA" id="ARBA00004141"/>
    </source>
</evidence>
<keyword evidence="9 11" id="KW-0472">Membrane</keyword>
<dbReference type="GO" id="GO:0045259">
    <property type="term" value="C:proton-transporting ATP synthase complex"/>
    <property type="evidence" value="ECO:0007669"/>
    <property type="project" value="UniProtKB-KW"/>
</dbReference>
<dbReference type="EMBL" id="MFKX01000029">
    <property type="protein sequence ID" value="OGG57306.1"/>
    <property type="molecule type" value="Genomic_DNA"/>
</dbReference>
<dbReference type="InterPro" id="IPR023011">
    <property type="entry name" value="ATP_synth_F0_asu_AS"/>
</dbReference>
<evidence type="ECO:0000256" key="5">
    <source>
        <dbReference type="ARBA" id="ARBA00022692"/>
    </source>
</evidence>
<comment type="similarity">
    <text evidence="2 11 12">Belongs to the ATPase A chain family.</text>
</comment>
<protein>
    <recommendedName>
        <fullName evidence="11 12">ATP synthase subunit a</fullName>
    </recommendedName>
    <alternativeName>
        <fullName evidence="11">ATP synthase F0 sector subunit a</fullName>
    </alternativeName>
    <alternativeName>
        <fullName evidence="11">F-ATPase subunit 6</fullName>
    </alternativeName>
</protein>
<evidence type="ECO:0000256" key="7">
    <source>
        <dbReference type="ARBA" id="ARBA00022989"/>
    </source>
</evidence>
<feature type="transmembrane region" description="Helical" evidence="11">
    <location>
        <begin position="82"/>
        <end position="103"/>
    </location>
</feature>
<feature type="transmembrane region" description="Helical" evidence="11">
    <location>
        <begin position="123"/>
        <end position="148"/>
    </location>
</feature>
<dbReference type="HAMAP" id="MF_01393">
    <property type="entry name" value="ATP_synth_a_bact"/>
    <property type="match status" value="1"/>
</dbReference>
<evidence type="ECO:0000256" key="6">
    <source>
        <dbReference type="ARBA" id="ARBA00022781"/>
    </source>
</evidence>